<keyword evidence="2" id="KW-1185">Reference proteome</keyword>
<dbReference type="Proteomes" id="UP001500880">
    <property type="component" value="Unassembled WGS sequence"/>
</dbReference>
<protein>
    <submittedName>
        <fullName evidence="1">Uncharacterized protein</fullName>
    </submittedName>
</protein>
<comment type="caution">
    <text evidence="1">The sequence shown here is derived from an EMBL/GenBank/DDBJ whole genome shotgun (WGS) entry which is preliminary data.</text>
</comment>
<evidence type="ECO:0000313" key="2">
    <source>
        <dbReference type="Proteomes" id="UP001500880"/>
    </source>
</evidence>
<evidence type="ECO:0000313" key="1">
    <source>
        <dbReference type="EMBL" id="GAA0486341.1"/>
    </source>
</evidence>
<proteinExistence type="predicted"/>
<sequence length="56" mass="6246">MAKGLILYLENLDLSFKAAGTYGTVLWIAVRSVHDLSPLHSKALSLHVTFMLFKNN</sequence>
<reference evidence="2" key="1">
    <citation type="journal article" date="2019" name="Int. J. Syst. Evol. Microbiol.">
        <title>The Global Catalogue of Microorganisms (GCM) 10K type strain sequencing project: providing services to taxonomists for standard genome sequencing and annotation.</title>
        <authorList>
            <consortium name="The Broad Institute Genomics Platform"/>
            <consortium name="The Broad Institute Genome Sequencing Center for Infectious Disease"/>
            <person name="Wu L."/>
            <person name="Ma J."/>
        </authorList>
    </citation>
    <scope>NUCLEOTIDE SEQUENCE [LARGE SCALE GENOMIC DNA]</scope>
    <source>
        <strain evidence="2">JCM 12389</strain>
    </source>
</reference>
<name>A0ABP3KSP7_9BACI</name>
<organism evidence="1 2">
    <name type="scientific">Salinibacillus aidingensis</name>
    <dbReference type="NCBI Taxonomy" id="237684"/>
    <lineage>
        <taxon>Bacteria</taxon>
        <taxon>Bacillati</taxon>
        <taxon>Bacillota</taxon>
        <taxon>Bacilli</taxon>
        <taxon>Bacillales</taxon>
        <taxon>Bacillaceae</taxon>
        <taxon>Salinibacillus</taxon>
    </lineage>
</organism>
<dbReference type="EMBL" id="BAAADO010000002">
    <property type="protein sequence ID" value="GAA0486341.1"/>
    <property type="molecule type" value="Genomic_DNA"/>
</dbReference>
<gene>
    <name evidence="1" type="ORF">GCM10008986_09650</name>
</gene>
<accession>A0ABP3KSP7</accession>